<organism evidence="5 6">
    <name type="scientific">Stenomitos frigidus ULC18</name>
    <dbReference type="NCBI Taxonomy" id="2107698"/>
    <lineage>
        <taxon>Bacteria</taxon>
        <taxon>Bacillati</taxon>
        <taxon>Cyanobacteriota</taxon>
        <taxon>Cyanophyceae</taxon>
        <taxon>Leptolyngbyales</taxon>
        <taxon>Leptolyngbyaceae</taxon>
        <taxon>Stenomitos</taxon>
    </lineage>
</organism>
<dbReference type="Pfam" id="PF13458">
    <property type="entry name" value="Peripla_BP_6"/>
    <property type="match status" value="1"/>
</dbReference>
<keyword evidence="2" id="KW-0732">Signal</keyword>
<keyword evidence="3" id="KW-0472">Membrane</keyword>
<reference evidence="6" key="1">
    <citation type="submission" date="2018-02" db="EMBL/GenBank/DDBJ databases">
        <authorList>
            <person name="Moore K."/>
            <person name="Momper L."/>
        </authorList>
    </citation>
    <scope>NUCLEOTIDE SEQUENCE [LARGE SCALE GENOMIC DNA]</scope>
    <source>
        <strain evidence="6">ULC18</strain>
    </source>
</reference>
<comment type="similarity">
    <text evidence="1">Belongs to the leucine-binding protein family.</text>
</comment>
<evidence type="ECO:0000256" key="1">
    <source>
        <dbReference type="ARBA" id="ARBA00010062"/>
    </source>
</evidence>
<reference evidence="5 6" key="2">
    <citation type="submission" date="2018-03" db="EMBL/GenBank/DDBJ databases">
        <title>The ancient ancestry and fast evolution of plastids.</title>
        <authorList>
            <person name="Moore K.R."/>
            <person name="Magnabosco C."/>
            <person name="Momper L."/>
            <person name="Gold D.A."/>
            <person name="Bosak T."/>
            <person name="Fournier G.P."/>
        </authorList>
    </citation>
    <scope>NUCLEOTIDE SEQUENCE [LARGE SCALE GENOMIC DNA]</scope>
    <source>
        <strain evidence="5 6">ULC18</strain>
    </source>
</reference>
<feature type="transmembrane region" description="Helical" evidence="3">
    <location>
        <begin position="9"/>
        <end position="29"/>
    </location>
</feature>
<keyword evidence="6" id="KW-1185">Reference proteome</keyword>
<dbReference type="Proteomes" id="UP000239576">
    <property type="component" value="Unassembled WGS sequence"/>
</dbReference>
<keyword evidence="5" id="KW-0675">Receptor</keyword>
<evidence type="ECO:0000313" key="5">
    <source>
        <dbReference type="EMBL" id="PSB28493.1"/>
    </source>
</evidence>
<dbReference type="Gene3D" id="3.40.50.2300">
    <property type="match status" value="2"/>
</dbReference>
<keyword evidence="3" id="KW-1133">Transmembrane helix</keyword>
<dbReference type="PANTHER" id="PTHR30483">
    <property type="entry name" value="LEUCINE-SPECIFIC-BINDING PROTEIN"/>
    <property type="match status" value="1"/>
</dbReference>
<dbReference type="SUPFAM" id="SSF53822">
    <property type="entry name" value="Periplasmic binding protein-like I"/>
    <property type="match status" value="1"/>
</dbReference>
<evidence type="ECO:0000313" key="6">
    <source>
        <dbReference type="Proteomes" id="UP000239576"/>
    </source>
</evidence>
<evidence type="ECO:0000256" key="2">
    <source>
        <dbReference type="ARBA" id="ARBA00022729"/>
    </source>
</evidence>
<comment type="caution">
    <text evidence="5">The sequence shown here is derived from an EMBL/GenBank/DDBJ whole genome shotgun (WGS) entry which is preliminary data.</text>
</comment>
<dbReference type="PANTHER" id="PTHR30483:SF6">
    <property type="entry name" value="PERIPLASMIC BINDING PROTEIN OF ABC TRANSPORTER FOR NATURAL AMINO ACIDS"/>
    <property type="match status" value="1"/>
</dbReference>
<gene>
    <name evidence="5" type="ORF">C7B82_13585</name>
</gene>
<proteinExistence type="inferred from homology"/>
<dbReference type="InterPro" id="IPR028081">
    <property type="entry name" value="Leu-bd"/>
</dbReference>
<feature type="domain" description="Leucine-binding protein" evidence="4">
    <location>
        <begin position="124"/>
        <end position="428"/>
    </location>
</feature>
<dbReference type="EMBL" id="PVWK01000079">
    <property type="protein sequence ID" value="PSB28493.1"/>
    <property type="molecule type" value="Genomic_DNA"/>
</dbReference>
<keyword evidence="3" id="KW-0812">Transmembrane</keyword>
<dbReference type="InterPro" id="IPR028082">
    <property type="entry name" value="Peripla_BP_I"/>
</dbReference>
<evidence type="ECO:0000256" key="3">
    <source>
        <dbReference type="SAM" id="Phobius"/>
    </source>
</evidence>
<sequence length="470" mass="49687">MSQKNETPALLLAFLLTVGLLGAGFLWLMPKTGIKLGTQLTNQEALSIDDRISQGERNLVQAEIKADNPAFAQAKQAGIQSMALRRYGEAIPLFESALRSARNAPETLIYLNNARLGINPSYTIAVAVPIGSDLNGSLEILRGVAQAQTELNGAVGSQAVPLKVLITNDDNNPETARQIAKTLVQMPDVLGVVGHYASDVTLAAGSVYNAGGLVSISPISSTVKLSGFGKYIFRTVPSDYVAARALADYAVKHLQLRKAAVFFNSQSAYSQSLKAEFVTAIALSGGQISDEFDLSAPNFSAAQAVDQALKQEAKLLMLAANTGTLDQALQVVQINQRRLSLLGGDDVYAPKTLEVGGQQALGMVLAVPWHIDGNVKASFPGQSRKLWGGDVNWRTATAYDATKALAAAIARNPTRAGIQQALASPDFAATGASEAVRFLPSGDRNVGIQLVKVSPGKRFGSGIDFVPVAW</sequence>
<name>A0A2T1E6Y0_9CYAN</name>
<dbReference type="CDD" id="cd06268">
    <property type="entry name" value="PBP1_ABC_transporter_LIVBP-like"/>
    <property type="match status" value="1"/>
</dbReference>
<evidence type="ECO:0000259" key="4">
    <source>
        <dbReference type="Pfam" id="PF13458"/>
    </source>
</evidence>
<dbReference type="OrthoDB" id="446586at2"/>
<dbReference type="InterPro" id="IPR051010">
    <property type="entry name" value="BCAA_transport"/>
</dbReference>
<protein>
    <submittedName>
        <fullName evidence="5">Receptor ligand binding family protein</fullName>
    </submittedName>
</protein>
<accession>A0A2T1E6Y0</accession>
<dbReference type="AlphaFoldDB" id="A0A2T1E6Y0"/>